<dbReference type="PANTHER" id="PTHR35447">
    <property type="entry name" value="BH3-INTERACTING DOMAIN DEATH AGONIST"/>
    <property type="match status" value="1"/>
</dbReference>
<accession>A0A1S3WES5</accession>
<evidence type="ECO:0000256" key="10">
    <source>
        <dbReference type="PIRNR" id="PIRNR038018"/>
    </source>
</evidence>
<dbReference type="RefSeq" id="XP_016044840.1">
    <property type="nucleotide sequence ID" value="XM_016189354.2"/>
</dbReference>
<dbReference type="GO" id="GO:2001244">
    <property type="term" value="P:positive regulation of intrinsic apoptotic signaling pathway"/>
    <property type="evidence" value="ECO:0007669"/>
    <property type="project" value="UniProtKB-UniRule"/>
</dbReference>
<dbReference type="FunFam" id="1.10.437.10:FF:000010">
    <property type="entry name" value="BH3-interacting domain death agonist"/>
    <property type="match status" value="1"/>
</dbReference>
<dbReference type="GO" id="GO:0033554">
    <property type="term" value="P:cellular response to stress"/>
    <property type="evidence" value="ECO:0007669"/>
    <property type="project" value="UniProtKB-ARBA"/>
</dbReference>
<evidence type="ECO:0000256" key="2">
    <source>
        <dbReference type="ARBA" id="ARBA00022490"/>
    </source>
</evidence>
<evidence type="ECO:0000256" key="8">
    <source>
        <dbReference type="ARBA" id="ARBA00057135"/>
    </source>
</evidence>
<dbReference type="FunCoup" id="A0A1S3WES5">
    <property type="interactions" value="589"/>
</dbReference>
<gene>
    <name evidence="12" type="primary">BID</name>
</gene>
<dbReference type="GO" id="GO:0090200">
    <property type="term" value="P:positive regulation of release of cytochrome c from mitochondria"/>
    <property type="evidence" value="ECO:0007669"/>
    <property type="project" value="UniProtKB-ARBA"/>
</dbReference>
<evidence type="ECO:0000256" key="9">
    <source>
        <dbReference type="ARBA" id="ARBA00063031"/>
    </source>
</evidence>
<keyword evidence="6 10" id="KW-0472">Membrane</keyword>
<dbReference type="GeneID" id="103115808"/>
<keyword evidence="4 10" id="KW-1000">Mitochondrion outer membrane</keyword>
<dbReference type="Pfam" id="PF06393">
    <property type="entry name" value="BID"/>
    <property type="match status" value="1"/>
</dbReference>
<dbReference type="PIRSF" id="PIRSF038018">
    <property type="entry name" value="BID"/>
    <property type="match status" value="1"/>
</dbReference>
<dbReference type="InterPro" id="IPR010479">
    <property type="entry name" value="BID"/>
</dbReference>
<reference evidence="12" key="1">
    <citation type="submission" date="2025-08" db="UniProtKB">
        <authorList>
            <consortium name="RefSeq"/>
        </authorList>
    </citation>
    <scope>IDENTIFICATION</scope>
</reference>
<dbReference type="CTD" id="637"/>
<dbReference type="OrthoDB" id="9941774at2759"/>
<evidence type="ECO:0000313" key="12">
    <source>
        <dbReference type="RefSeq" id="XP_016044840.1"/>
    </source>
</evidence>
<evidence type="ECO:0000256" key="3">
    <source>
        <dbReference type="ARBA" id="ARBA00022703"/>
    </source>
</evidence>
<comment type="domain">
    <text evidence="10">Intact BH3 motif is required by BIK, BID, BAK, BAD and BAX for their pro-apoptotic activity and for their interaction with anti-apoptotic members of the Bcl-2 family.</text>
</comment>
<evidence type="ECO:0000256" key="6">
    <source>
        <dbReference type="ARBA" id="ARBA00023136"/>
    </source>
</evidence>
<dbReference type="AlphaFoldDB" id="A0A1S3WES5"/>
<protein>
    <recommendedName>
        <fullName evidence="1 10">BH3-interacting domain death agonist</fullName>
    </recommendedName>
</protein>
<dbReference type="PROSITE" id="PS01259">
    <property type="entry name" value="BH3"/>
    <property type="match status" value="1"/>
</dbReference>
<dbReference type="PANTHER" id="PTHR35447:SF1">
    <property type="entry name" value="BH3-INTERACTING DOMAIN DEATH AGONIST"/>
    <property type="match status" value="1"/>
</dbReference>
<dbReference type="eggNOG" id="ENOG502SAN7">
    <property type="taxonomic scope" value="Eukaryota"/>
</dbReference>
<evidence type="ECO:0000256" key="7">
    <source>
        <dbReference type="ARBA" id="ARBA00055577"/>
    </source>
</evidence>
<dbReference type="SUPFAM" id="SSF56854">
    <property type="entry name" value="Bcl-2 inhibitors of programmed cell death"/>
    <property type="match status" value="1"/>
</dbReference>
<dbReference type="GO" id="GO:2001238">
    <property type="term" value="P:positive regulation of extrinsic apoptotic signaling pathway"/>
    <property type="evidence" value="ECO:0007669"/>
    <property type="project" value="UniProtKB-UniRule"/>
</dbReference>
<evidence type="ECO:0000256" key="1">
    <source>
        <dbReference type="ARBA" id="ARBA00015802"/>
    </source>
</evidence>
<organism evidence="11 12">
    <name type="scientific">Erinaceus europaeus</name>
    <name type="common">Western European hedgehog</name>
    <dbReference type="NCBI Taxonomy" id="9365"/>
    <lineage>
        <taxon>Eukaryota</taxon>
        <taxon>Metazoa</taxon>
        <taxon>Chordata</taxon>
        <taxon>Craniata</taxon>
        <taxon>Vertebrata</taxon>
        <taxon>Euteleostomi</taxon>
        <taxon>Mammalia</taxon>
        <taxon>Eutheria</taxon>
        <taxon>Laurasiatheria</taxon>
        <taxon>Eulipotyphla</taxon>
        <taxon>Erinaceidae</taxon>
        <taxon>Erinaceinae</taxon>
        <taxon>Erinaceus</taxon>
    </lineage>
</organism>
<keyword evidence="5" id="KW-0496">Mitochondrion</keyword>
<keyword evidence="3 10" id="KW-0053">Apoptosis</keyword>
<dbReference type="GO" id="GO:0005741">
    <property type="term" value="C:mitochondrial outer membrane"/>
    <property type="evidence" value="ECO:0007669"/>
    <property type="project" value="UniProtKB-SubCell"/>
</dbReference>
<comment type="subcellular location">
    <subcellularLocation>
        <location evidence="10">Cytoplasm</location>
    </subcellularLocation>
    <subcellularLocation>
        <location evidence="10">Mitochondrion outer membrane</location>
    </subcellularLocation>
</comment>
<dbReference type="Proteomes" id="UP001652624">
    <property type="component" value="Chromosome 5"/>
</dbReference>
<dbReference type="GO" id="GO:0005829">
    <property type="term" value="C:cytosol"/>
    <property type="evidence" value="ECO:0007669"/>
    <property type="project" value="UniProtKB-UniRule"/>
</dbReference>
<name>A0A1S3WES5_ERIEU</name>
<dbReference type="Gene3D" id="1.10.437.10">
    <property type="entry name" value="Blc2-like"/>
    <property type="match status" value="1"/>
</dbReference>
<keyword evidence="2 10" id="KW-0963">Cytoplasm</keyword>
<dbReference type="GO" id="GO:0001836">
    <property type="term" value="P:release of cytochrome c from mitochondria"/>
    <property type="evidence" value="ECO:0007669"/>
    <property type="project" value="UniProtKB-ARBA"/>
</dbReference>
<evidence type="ECO:0000256" key="5">
    <source>
        <dbReference type="ARBA" id="ARBA00023128"/>
    </source>
</evidence>
<dbReference type="InterPro" id="IPR020728">
    <property type="entry name" value="Bcl2_BH3_motif_CS"/>
</dbReference>
<keyword evidence="11" id="KW-1185">Reference proteome</keyword>
<evidence type="ECO:0000256" key="4">
    <source>
        <dbReference type="ARBA" id="ARBA00022787"/>
    </source>
</evidence>
<dbReference type="InParanoid" id="A0A1S3WES5"/>
<proteinExistence type="predicted"/>
<dbReference type="GO" id="GO:0035556">
    <property type="term" value="P:intracellular signal transduction"/>
    <property type="evidence" value="ECO:0007669"/>
    <property type="project" value="UniProtKB-ARBA"/>
</dbReference>
<comment type="function">
    <text evidence="8 10">Induces caspases and apoptosis. Counters the protective effect of BCL2.</text>
</comment>
<comment type="subunit">
    <text evidence="9">Forms heterodimers either with the pro-apoptotic protein BAX or the anti-apoptotic protein BCL2. Interacts with PLEKHN1.</text>
</comment>
<sequence>MGDAKATTMDSQVSNGPGLWDTPVTNLLVFSFLQNCCDGDGFHQELETLRAELPHPMFLPGFQYEGLRPAGPKLPQGAIGVLPYRLEVSDDELQTDGSRFSLGPGVEEQADSESQEEAIQAIARRLADIGDSMDRRIPPALVERLAAQFRDGHLSEGERAARLAEALDQAMHAGPRELDVERLTLTLALLLARRVAAHAPSLLGTIFRTTVRFINQNLLAYVHNLVQDEMD</sequence>
<evidence type="ECO:0000313" key="11">
    <source>
        <dbReference type="Proteomes" id="UP001652624"/>
    </source>
</evidence>
<comment type="function">
    <text evidence="7">Induces caspase activation and apoptosis. Allows the release of cytochrome c.</text>
</comment>
<dbReference type="InterPro" id="IPR036834">
    <property type="entry name" value="Bcl-2-like_sf"/>
</dbReference>